<name>A0A8J3C8J6_9PSEU</name>
<keyword evidence="2" id="KW-1185">Reference proteome</keyword>
<protein>
    <submittedName>
        <fullName evidence="1">Uncharacterized protein</fullName>
    </submittedName>
</protein>
<sequence length="97" mass="10503">MVGYAIYDLETGEVLEVHVEAPGLNTSAEEITKLADLSGARRLGVVRMPEGVSTRAQRVIEGKLHLVDKDGAPWACAGASGVHAEPTFERRYEAERP</sequence>
<dbReference type="AlphaFoldDB" id="A0A8J3C8J6"/>
<organism evidence="1 2">
    <name type="scientific">Longimycelium tulufanense</name>
    <dbReference type="NCBI Taxonomy" id="907463"/>
    <lineage>
        <taxon>Bacteria</taxon>
        <taxon>Bacillati</taxon>
        <taxon>Actinomycetota</taxon>
        <taxon>Actinomycetes</taxon>
        <taxon>Pseudonocardiales</taxon>
        <taxon>Pseudonocardiaceae</taxon>
        <taxon>Longimycelium</taxon>
    </lineage>
</organism>
<reference evidence="1" key="2">
    <citation type="submission" date="2020-09" db="EMBL/GenBank/DDBJ databases">
        <authorList>
            <person name="Sun Q."/>
            <person name="Zhou Y."/>
        </authorList>
    </citation>
    <scope>NUCLEOTIDE SEQUENCE</scope>
    <source>
        <strain evidence="1">CGMCC 4.5737</strain>
    </source>
</reference>
<reference evidence="1" key="1">
    <citation type="journal article" date="2014" name="Int. J. Syst. Evol. Microbiol.">
        <title>Complete genome sequence of Corynebacterium casei LMG S-19264T (=DSM 44701T), isolated from a smear-ripened cheese.</title>
        <authorList>
            <consortium name="US DOE Joint Genome Institute (JGI-PGF)"/>
            <person name="Walter F."/>
            <person name="Albersmeier A."/>
            <person name="Kalinowski J."/>
            <person name="Ruckert C."/>
        </authorList>
    </citation>
    <scope>NUCLEOTIDE SEQUENCE</scope>
    <source>
        <strain evidence="1">CGMCC 4.5737</strain>
    </source>
</reference>
<evidence type="ECO:0000313" key="2">
    <source>
        <dbReference type="Proteomes" id="UP000637578"/>
    </source>
</evidence>
<comment type="caution">
    <text evidence="1">The sequence shown here is derived from an EMBL/GenBank/DDBJ whole genome shotgun (WGS) entry which is preliminary data.</text>
</comment>
<gene>
    <name evidence="1" type="ORF">GCM10012275_09900</name>
</gene>
<evidence type="ECO:0000313" key="1">
    <source>
        <dbReference type="EMBL" id="GGM40949.1"/>
    </source>
</evidence>
<dbReference type="RefSeq" id="WP_189054376.1">
    <property type="nucleotide sequence ID" value="NZ_BMMK01000003.1"/>
</dbReference>
<dbReference type="EMBL" id="BMMK01000003">
    <property type="protein sequence ID" value="GGM40949.1"/>
    <property type="molecule type" value="Genomic_DNA"/>
</dbReference>
<dbReference type="Proteomes" id="UP000637578">
    <property type="component" value="Unassembled WGS sequence"/>
</dbReference>
<proteinExistence type="predicted"/>
<accession>A0A8J3C8J6</accession>